<feature type="chain" id="PRO_5047340210" evidence="1">
    <location>
        <begin position="28"/>
        <end position="107"/>
    </location>
</feature>
<dbReference type="Proteomes" id="UP001549146">
    <property type="component" value="Unassembled WGS sequence"/>
</dbReference>
<sequence length="107" mass="11722">MRSFIQTSSLICSLLVFVACATKAVGAVNKVDHGVTKEIALANFSSDQLQQGQNLFESSCTQCHKLFEPNSRDASKWNNVLDRMLPKTSLSAEEGKLVQAYLLANSK</sequence>
<dbReference type="Gene3D" id="1.10.760.10">
    <property type="entry name" value="Cytochrome c-like domain"/>
    <property type="match status" value="1"/>
</dbReference>
<dbReference type="InterPro" id="IPR036909">
    <property type="entry name" value="Cyt_c-like_dom_sf"/>
</dbReference>
<evidence type="ECO:0000313" key="3">
    <source>
        <dbReference type="Proteomes" id="UP001549146"/>
    </source>
</evidence>
<evidence type="ECO:0000313" key="2">
    <source>
        <dbReference type="EMBL" id="MET3732130.1"/>
    </source>
</evidence>
<comment type="caution">
    <text evidence="2">The sequence shown here is derived from an EMBL/GenBank/DDBJ whole genome shotgun (WGS) entry which is preliminary data.</text>
</comment>
<keyword evidence="3" id="KW-1185">Reference proteome</keyword>
<gene>
    <name evidence="2" type="ORF">ABID46_001717</name>
</gene>
<evidence type="ECO:0000256" key="1">
    <source>
        <dbReference type="SAM" id="SignalP"/>
    </source>
</evidence>
<keyword evidence="1" id="KW-0732">Signal</keyword>
<proteinExistence type="predicted"/>
<reference evidence="2 3" key="1">
    <citation type="submission" date="2024-06" db="EMBL/GenBank/DDBJ databases">
        <title>Genomic Encyclopedia of Type Strains, Phase IV (KMG-IV): sequencing the most valuable type-strain genomes for metagenomic binning, comparative biology and taxonomic classification.</title>
        <authorList>
            <person name="Goeker M."/>
        </authorList>
    </citation>
    <scope>NUCLEOTIDE SEQUENCE [LARGE SCALE GENOMIC DNA]</scope>
    <source>
        <strain evidence="2 3">DSM 29388</strain>
    </source>
</reference>
<dbReference type="PROSITE" id="PS51257">
    <property type="entry name" value="PROKAR_LIPOPROTEIN"/>
    <property type="match status" value="1"/>
</dbReference>
<feature type="signal peptide" evidence="1">
    <location>
        <begin position="1"/>
        <end position="27"/>
    </location>
</feature>
<dbReference type="RefSeq" id="WP_354509049.1">
    <property type="nucleotide sequence ID" value="NZ_JBEPMO010000009.1"/>
</dbReference>
<dbReference type="SUPFAM" id="SSF46626">
    <property type="entry name" value="Cytochrome c"/>
    <property type="match status" value="1"/>
</dbReference>
<accession>A0ABV2LU90</accession>
<protein>
    <submittedName>
        <fullName evidence="2">Cytochrome c5</fullName>
    </submittedName>
</protein>
<dbReference type="EMBL" id="JBEPMO010000009">
    <property type="protein sequence ID" value="MET3732130.1"/>
    <property type="molecule type" value="Genomic_DNA"/>
</dbReference>
<name>A0ABV2LU90_9FLAO</name>
<organism evidence="2 3">
    <name type="scientific">Moheibacter stercoris</name>
    <dbReference type="NCBI Taxonomy" id="1628251"/>
    <lineage>
        <taxon>Bacteria</taxon>
        <taxon>Pseudomonadati</taxon>
        <taxon>Bacteroidota</taxon>
        <taxon>Flavobacteriia</taxon>
        <taxon>Flavobacteriales</taxon>
        <taxon>Weeksellaceae</taxon>
        <taxon>Moheibacter</taxon>
    </lineage>
</organism>